<evidence type="ECO:0000313" key="2">
    <source>
        <dbReference type="Proteomes" id="UP001179121"/>
    </source>
</evidence>
<protein>
    <submittedName>
        <fullName evidence="1">Uncharacterized protein</fullName>
    </submittedName>
</protein>
<dbReference type="Proteomes" id="UP001179121">
    <property type="component" value="Chromosome"/>
</dbReference>
<reference evidence="1" key="1">
    <citation type="submission" date="2022-10" db="EMBL/GenBank/DDBJ databases">
        <authorList>
            <person name="Koch H."/>
        </authorList>
    </citation>
    <scope>NUCLEOTIDE SEQUENCE</scope>
    <source>
        <strain evidence="1">DNF</strain>
    </source>
</reference>
<accession>A0AA86N3H9</accession>
<sequence length="99" mass="10827">MKRSESDVLRIVDRVVTLLLGLAVLLVVASVAWGLDLQDSTDEWTTEGKRPAMERAALRTNNLMVRISAGEFLMGSTRQASTLGTEVGTVVSSRRTIDH</sequence>
<keyword evidence="2" id="KW-1185">Reference proteome</keyword>
<dbReference type="EMBL" id="OX365700">
    <property type="protein sequence ID" value="CAI4033969.1"/>
    <property type="molecule type" value="Genomic_DNA"/>
</dbReference>
<dbReference type="KEGG" id="nti:DNFV4_04411"/>
<proteinExistence type="predicted"/>
<gene>
    <name evidence="1" type="ORF">DNFV4_04411</name>
</gene>
<organism evidence="1 2">
    <name type="scientific">Nitrospira tepida</name>
    <dbReference type="NCBI Taxonomy" id="2973512"/>
    <lineage>
        <taxon>Bacteria</taxon>
        <taxon>Pseudomonadati</taxon>
        <taxon>Nitrospirota</taxon>
        <taxon>Nitrospiria</taxon>
        <taxon>Nitrospirales</taxon>
        <taxon>Nitrospiraceae</taxon>
        <taxon>Nitrospira</taxon>
    </lineage>
</organism>
<name>A0AA86N3H9_9BACT</name>
<dbReference type="AlphaFoldDB" id="A0AA86N3H9"/>
<dbReference type="RefSeq" id="WP_289271392.1">
    <property type="nucleotide sequence ID" value="NZ_OX365700.1"/>
</dbReference>
<evidence type="ECO:0000313" key="1">
    <source>
        <dbReference type="EMBL" id="CAI4033969.1"/>
    </source>
</evidence>